<dbReference type="KEGG" id="smai:EXU30_12220"/>
<dbReference type="RefSeq" id="WP_130600424.1">
    <property type="nucleotide sequence ID" value="NZ_CP036200.1"/>
</dbReference>
<dbReference type="OrthoDB" id="3174863at2"/>
<name>A0A411PIF4_9GAMM</name>
<gene>
    <name evidence="2" type="ORF">EXU30_12220</name>
</gene>
<dbReference type="PANTHER" id="PTHR34227">
    <property type="entry name" value="CHAPERONE PROTEIN YCDY"/>
    <property type="match status" value="1"/>
</dbReference>
<dbReference type="PANTHER" id="PTHR34227:SF13">
    <property type="entry name" value="TAT PROOFREADING CHAPERONE DMSD-RELATED"/>
    <property type="match status" value="1"/>
</dbReference>
<dbReference type="Gene3D" id="1.10.3480.10">
    <property type="entry name" value="TorD-like"/>
    <property type="match status" value="1"/>
</dbReference>
<sequence>MNIPTEQLQELQAVARILHNVLIDYPSEQSVNYFVKHNLAQQWPNFHDEHTANTADCDQGKLLLQKYLTNWHADKITDLKLDYGQLYFGPGEPKAMPWGSVYLGEQGILNDDSTIALMDFYKQQGVSFELKHQQPVDHIALFYAVIDQLIEMMLTAVADNEDSNDTQRTLCILLQQHLLTWSGRCHELAQQHAQTDFFRAIAMLAADFEQALANTLKVIPVTQRLFR</sequence>
<protein>
    <submittedName>
        <fullName evidence="2">Molecular chaperone TorD</fullName>
    </submittedName>
</protein>
<keyword evidence="1" id="KW-0143">Chaperone</keyword>
<dbReference type="AlphaFoldDB" id="A0A411PIF4"/>
<evidence type="ECO:0000313" key="2">
    <source>
        <dbReference type="EMBL" id="QBF83377.1"/>
    </source>
</evidence>
<dbReference type="InterPro" id="IPR036411">
    <property type="entry name" value="TorD-like_sf"/>
</dbReference>
<evidence type="ECO:0000256" key="1">
    <source>
        <dbReference type="ARBA" id="ARBA00023186"/>
    </source>
</evidence>
<organism evidence="2 3">
    <name type="scientific">Shewanella maritima</name>
    <dbReference type="NCBI Taxonomy" id="2520507"/>
    <lineage>
        <taxon>Bacteria</taxon>
        <taxon>Pseudomonadati</taxon>
        <taxon>Pseudomonadota</taxon>
        <taxon>Gammaproteobacteria</taxon>
        <taxon>Alteromonadales</taxon>
        <taxon>Shewanellaceae</taxon>
        <taxon>Shewanella</taxon>
    </lineage>
</organism>
<dbReference type="InterPro" id="IPR050289">
    <property type="entry name" value="TorD/DmsD_chaperones"/>
</dbReference>
<dbReference type="EMBL" id="CP036200">
    <property type="protein sequence ID" value="QBF83377.1"/>
    <property type="molecule type" value="Genomic_DNA"/>
</dbReference>
<proteinExistence type="predicted"/>
<dbReference type="Pfam" id="PF02613">
    <property type="entry name" value="Nitrate_red_del"/>
    <property type="match status" value="1"/>
</dbReference>
<dbReference type="InterPro" id="IPR020945">
    <property type="entry name" value="DMSO/NO3_reduct_chaperone"/>
</dbReference>
<dbReference type="SUPFAM" id="SSF89155">
    <property type="entry name" value="TorD-like"/>
    <property type="match status" value="1"/>
</dbReference>
<accession>A0A411PIF4</accession>
<keyword evidence="3" id="KW-1185">Reference proteome</keyword>
<dbReference type="Proteomes" id="UP000291106">
    <property type="component" value="Chromosome"/>
</dbReference>
<reference evidence="2 3" key="1">
    <citation type="submission" date="2019-02" db="EMBL/GenBank/DDBJ databases">
        <title>Shewanella sp. D4-2 isolated from Dokdo Island.</title>
        <authorList>
            <person name="Baek K."/>
        </authorList>
    </citation>
    <scope>NUCLEOTIDE SEQUENCE [LARGE SCALE GENOMIC DNA]</scope>
    <source>
        <strain evidence="2 3">D4-2</strain>
    </source>
</reference>
<evidence type="ECO:0000313" key="3">
    <source>
        <dbReference type="Proteomes" id="UP000291106"/>
    </source>
</evidence>